<keyword evidence="3" id="KW-1185">Reference proteome</keyword>
<dbReference type="RefSeq" id="WP_150015102.1">
    <property type="nucleotide sequence ID" value="NZ_VWSG01000025.1"/>
</dbReference>
<proteinExistence type="predicted"/>
<dbReference type="EMBL" id="VWSG01000025">
    <property type="protein sequence ID" value="KAA5531598.1"/>
    <property type="molecule type" value="Genomic_DNA"/>
</dbReference>
<gene>
    <name evidence="2" type="ORF">F0460_16005</name>
</gene>
<feature type="signal peptide" evidence="1">
    <location>
        <begin position="1"/>
        <end position="23"/>
    </location>
</feature>
<evidence type="ECO:0000256" key="1">
    <source>
        <dbReference type="SAM" id="SignalP"/>
    </source>
</evidence>
<comment type="caution">
    <text evidence="2">The sequence shown here is derived from an EMBL/GenBank/DDBJ whole genome shotgun (WGS) entry which is preliminary data.</text>
</comment>
<evidence type="ECO:0000313" key="2">
    <source>
        <dbReference type="EMBL" id="KAA5531598.1"/>
    </source>
</evidence>
<name>A0A5M6C8W8_9FLAO</name>
<protein>
    <recommendedName>
        <fullName evidence="4">Lipoprotein</fullName>
    </recommendedName>
</protein>
<evidence type="ECO:0008006" key="4">
    <source>
        <dbReference type="Google" id="ProtNLM"/>
    </source>
</evidence>
<keyword evidence="1" id="KW-0732">Signal</keyword>
<reference evidence="2 3" key="1">
    <citation type="submission" date="2019-09" db="EMBL/GenBank/DDBJ databases">
        <title>Genome sequence and assembly of Flavobacterium sp.</title>
        <authorList>
            <person name="Chhetri G."/>
        </authorList>
    </citation>
    <scope>NUCLEOTIDE SEQUENCE [LARGE SCALE GENOMIC DNA]</scope>
    <source>
        <strain evidence="2 3">SNL9</strain>
    </source>
</reference>
<evidence type="ECO:0000313" key="3">
    <source>
        <dbReference type="Proteomes" id="UP000325141"/>
    </source>
</evidence>
<sequence length="124" mass="13885">MKKTICFKLLFFTLLACNSNLYSQTQETEKMKEMNDTYAYVSVSGKIFSKKLKVQVDLGDTDEQIVKGKDLSELLTDKKSYASVLNFMVSEGFELTDTLILSETTNGNGGTNGIVFILKKKTVE</sequence>
<feature type="chain" id="PRO_5024387431" description="Lipoprotein" evidence="1">
    <location>
        <begin position="24"/>
        <end position="124"/>
    </location>
</feature>
<dbReference type="AlphaFoldDB" id="A0A5M6C8W8"/>
<accession>A0A5M6C8W8</accession>
<dbReference type="Proteomes" id="UP000325141">
    <property type="component" value="Unassembled WGS sequence"/>
</dbReference>
<organism evidence="2 3">
    <name type="scientific">Paenimyroides baculatum</name>
    <dbReference type="NCBI Taxonomy" id="2608000"/>
    <lineage>
        <taxon>Bacteria</taxon>
        <taxon>Pseudomonadati</taxon>
        <taxon>Bacteroidota</taxon>
        <taxon>Flavobacteriia</taxon>
        <taxon>Flavobacteriales</taxon>
        <taxon>Flavobacteriaceae</taxon>
        <taxon>Paenimyroides</taxon>
    </lineage>
</organism>